<feature type="domain" description="PoNi C-terminal" evidence="2">
    <location>
        <begin position="126"/>
        <end position="233"/>
    </location>
</feature>
<reference evidence="3" key="2">
    <citation type="submission" date="2021-10" db="EMBL/GenBank/DDBJ databases">
        <title>Collection of gut derived symbiotic bacterial strains cultured from healthy donors.</title>
        <authorList>
            <person name="Lin H."/>
            <person name="Littmann E."/>
            <person name="Claire K."/>
            <person name="Pamer E."/>
        </authorList>
    </citation>
    <scope>NUCLEOTIDE SEQUENCE</scope>
    <source>
        <strain evidence="3">MSK.23.4</strain>
    </source>
</reference>
<evidence type="ECO:0000313" key="3">
    <source>
        <dbReference type="EMBL" id="MCB5495602.1"/>
    </source>
</evidence>
<evidence type="ECO:0000313" key="10">
    <source>
        <dbReference type="Proteomes" id="UP000283992"/>
    </source>
</evidence>
<dbReference type="InterPro" id="IPR028983">
    <property type="entry name" value="PA2201-like_C"/>
</dbReference>
<dbReference type="InterPro" id="IPR015024">
    <property type="entry name" value="PoNi_N"/>
</dbReference>
<dbReference type="EMBL" id="QRTJ01000025">
    <property type="protein sequence ID" value="RGQ65455.1"/>
    <property type="molecule type" value="Genomic_DNA"/>
</dbReference>
<dbReference type="AlphaFoldDB" id="A0A396G3F5"/>
<evidence type="ECO:0000313" key="4">
    <source>
        <dbReference type="EMBL" id="MDB8739913.1"/>
    </source>
</evidence>
<evidence type="ECO:0000313" key="8">
    <source>
        <dbReference type="EMBL" id="RHJ09635.1"/>
    </source>
</evidence>
<dbReference type="Proteomes" id="UP000285697">
    <property type="component" value="Unassembled WGS sequence"/>
</dbReference>
<dbReference type="EMBL" id="QRIA01000001">
    <property type="protein sequence ID" value="RHG22336.1"/>
    <property type="molecule type" value="Genomic_DNA"/>
</dbReference>
<dbReference type="EMBL" id="JAQMLR010000017">
    <property type="protein sequence ID" value="MDB8739913.1"/>
    <property type="molecule type" value="Genomic_DNA"/>
</dbReference>
<dbReference type="EMBL" id="QSSX01000107">
    <property type="protein sequence ID" value="RGM15172.1"/>
    <property type="molecule type" value="Genomic_DNA"/>
</dbReference>
<dbReference type="RefSeq" id="WP_117636793.1">
    <property type="nucleotide sequence ID" value="NZ_CAXSNP010000009.1"/>
</dbReference>
<evidence type="ECO:0000313" key="9">
    <source>
        <dbReference type="Proteomes" id="UP000260808"/>
    </source>
</evidence>
<dbReference type="Proteomes" id="UP000286137">
    <property type="component" value="Unassembled WGS sequence"/>
</dbReference>
<protein>
    <submittedName>
        <fullName evidence="7">DUF1911 domain-containing protein</fullName>
    </submittedName>
</protein>
<feature type="domain" description="PoNi N-terminal" evidence="1">
    <location>
        <begin position="3"/>
        <end position="116"/>
    </location>
</feature>
<gene>
    <name evidence="8" type="ORF">DW142_11870</name>
    <name evidence="7" type="ORF">DW270_00180</name>
    <name evidence="6" type="ORF">DWY88_11955</name>
    <name evidence="5" type="ORF">DXC31_18120</name>
    <name evidence="3" type="ORF">LIQ10_18025</name>
    <name evidence="4" type="ORF">PNU63_14215</name>
</gene>
<dbReference type="Proteomes" id="UP000283992">
    <property type="component" value="Unassembled WGS sequence"/>
</dbReference>
<reference evidence="4" key="3">
    <citation type="submission" date="2023-01" db="EMBL/GenBank/DDBJ databases">
        <title>Human gut microbiome strain richness.</title>
        <authorList>
            <person name="Chen-Liaw A."/>
        </authorList>
    </citation>
    <scope>NUCLEOTIDE SEQUENCE</scope>
    <source>
        <strain evidence="4">1001217st1_A9_1001217B_191108</strain>
    </source>
</reference>
<sequence>MMRDKLKKEEFFRKSLLFTDECISEFEKILPEIMKQDGTKSQRVINGCNALMVYYIKKVNLEYSLGEEISKVKESYERLLIYYSQAWSMGQGYIELIRILSLGVLLRIDKSQMKTLENKIRQENLNDYFVNFLLKAIDKEWEMTTQKFVFPNLYESVKSIIEAKENQERIFLLKDYLENKWYRIHNETAWHNSHLSDQNTYYGYWAYEAGAVAKILDLEDGALKEQRYYPFDLVH</sequence>
<organism evidence="7 11">
    <name type="scientific">Mediterraneibacter gnavus</name>
    <name type="common">Ruminococcus gnavus</name>
    <dbReference type="NCBI Taxonomy" id="33038"/>
    <lineage>
        <taxon>Bacteria</taxon>
        <taxon>Bacillati</taxon>
        <taxon>Bacillota</taxon>
        <taxon>Clostridia</taxon>
        <taxon>Lachnospirales</taxon>
        <taxon>Lachnospiraceae</taxon>
        <taxon>Mediterraneibacter</taxon>
    </lineage>
</organism>
<evidence type="ECO:0000313" key="7">
    <source>
        <dbReference type="EMBL" id="RHG22336.1"/>
    </source>
</evidence>
<evidence type="ECO:0000313" key="6">
    <source>
        <dbReference type="EMBL" id="RGQ65455.1"/>
    </source>
</evidence>
<evidence type="ECO:0000259" key="1">
    <source>
        <dbReference type="Pfam" id="PF08928"/>
    </source>
</evidence>
<name>A0A396G3F5_MEDGN</name>
<dbReference type="Pfam" id="PF08929">
    <property type="entry name" value="PoNi_C"/>
    <property type="match status" value="1"/>
</dbReference>
<dbReference type="Gene3D" id="1.10.3920.10">
    <property type="entry name" value="PA2201 C-terminal domain-like"/>
    <property type="match status" value="1"/>
</dbReference>
<dbReference type="Proteomes" id="UP000260808">
    <property type="component" value="Unassembled WGS sequence"/>
</dbReference>
<dbReference type="SUPFAM" id="SSF140731">
    <property type="entry name" value="PA2201 C-terminal domain-like"/>
    <property type="match status" value="1"/>
</dbReference>
<accession>A0A396G3F5</accession>
<dbReference type="EMBL" id="JAJBNC010000049">
    <property type="protein sequence ID" value="MCB5495602.1"/>
    <property type="molecule type" value="Genomic_DNA"/>
</dbReference>
<reference evidence="9 10" key="1">
    <citation type="submission" date="2018-08" db="EMBL/GenBank/DDBJ databases">
        <title>A genome reference for cultivated species of the human gut microbiota.</title>
        <authorList>
            <person name="Zou Y."/>
            <person name="Xue W."/>
            <person name="Luo G."/>
        </authorList>
    </citation>
    <scope>NUCLEOTIDE SEQUENCE [LARGE SCALE GENOMIC DNA]</scope>
    <source>
        <strain evidence="6 12">AF27-4BH</strain>
        <strain evidence="8 10">AM12-54</strain>
        <strain evidence="7 11">AM22-7AC</strain>
        <strain evidence="5 9">TF01-20-2</strain>
    </source>
</reference>
<evidence type="ECO:0000259" key="2">
    <source>
        <dbReference type="Pfam" id="PF08929"/>
    </source>
</evidence>
<evidence type="ECO:0000313" key="11">
    <source>
        <dbReference type="Proteomes" id="UP000285697"/>
    </source>
</evidence>
<dbReference type="Proteomes" id="UP001211731">
    <property type="component" value="Unassembled WGS sequence"/>
</dbReference>
<comment type="caution">
    <text evidence="7">The sequence shown here is derived from an EMBL/GenBank/DDBJ whole genome shotgun (WGS) entry which is preliminary data.</text>
</comment>
<dbReference type="EMBL" id="QRLN01000018">
    <property type="protein sequence ID" value="RHJ09635.1"/>
    <property type="molecule type" value="Genomic_DNA"/>
</dbReference>
<proteinExistence type="predicted"/>
<dbReference type="InterPro" id="IPR015025">
    <property type="entry name" value="PoNi_C"/>
</dbReference>
<evidence type="ECO:0000313" key="5">
    <source>
        <dbReference type="EMBL" id="RGM15172.1"/>
    </source>
</evidence>
<evidence type="ECO:0000313" key="12">
    <source>
        <dbReference type="Proteomes" id="UP000286137"/>
    </source>
</evidence>
<dbReference type="Proteomes" id="UP001297422">
    <property type="component" value="Unassembled WGS sequence"/>
</dbReference>
<dbReference type="Pfam" id="PF08928">
    <property type="entry name" value="PoNi_N"/>
    <property type="match status" value="1"/>
</dbReference>